<keyword evidence="2" id="KW-1185">Reference proteome</keyword>
<name>A0A918J838_9ACTN</name>
<protein>
    <submittedName>
        <fullName evidence="1">Uncharacterized protein</fullName>
    </submittedName>
</protein>
<reference evidence="1" key="2">
    <citation type="submission" date="2020-09" db="EMBL/GenBank/DDBJ databases">
        <authorList>
            <person name="Sun Q."/>
            <person name="Ohkuma M."/>
        </authorList>
    </citation>
    <scope>NUCLEOTIDE SEQUENCE</scope>
    <source>
        <strain evidence="1">JCM 4490</strain>
    </source>
</reference>
<dbReference type="EMBL" id="BMUE01000008">
    <property type="protein sequence ID" value="GGW58157.1"/>
    <property type="molecule type" value="Genomic_DNA"/>
</dbReference>
<comment type="caution">
    <text evidence="1">The sequence shown here is derived from an EMBL/GenBank/DDBJ whole genome shotgun (WGS) entry which is preliminary data.</text>
</comment>
<proteinExistence type="predicted"/>
<accession>A0A918J838</accession>
<dbReference type="AlphaFoldDB" id="A0A918J838"/>
<evidence type="ECO:0000313" key="1">
    <source>
        <dbReference type="EMBL" id="GGW58157.1"/>
    </source>
</evidence>
<gene>
    <name evidence="1" type="ORF">GCM10010503_38980</name>
</gene>
<dbReference type="RefSeq" id="WP_190016595.1">
    <property type="nucleotide sequence ID" value="NZ_BMUE01000008.1"/>
</dbReference>
<reference evidence="1" key="1">
    <citation type="journal article" date="2014" name="Int. J. Syst. Evol. Microbiol.">
        <title>Complete genome sequence of Corynebacterium casei LMG S-19264T (=DSM 44701T), isolated from a smear-ripened cheese.</title>
        <authorList>
            <consortium name="US DOE Joint Genome Institute (JGI-PGF)"/>
            <person name="Walter F."/>
            <person name="Albersmeier A."/>
            <person name="Kalinowski J."/>
            <person name="Ruckert C."/>
        </authorList>
    </citation>
    <scope>NUCLEOTIDE SEQUENCE</scope>
    <source>
        <strain evidence="1">JCM 4490</strain>
    </source>
</reference>
<dbReference type="Proteomes" id="UP000620224">
    <property type="component" value="Unassembled WGS sequence"/>
</dbReference>
<sequence>MGPVSDKPRLGAHTITLLQRAEHARVEGLDRISETRLAYRRQRHGVQVHAVWTQDLSEEQLRVLVEFRIVQYLRVGFVEPQRLEQVLMQGQELSSSSPDDIHVVAATDDGLPLCSGLLRAPGTTDVSLRMVDRDRPRFPVEEVHGTGVFDRLRLLPQLPVVRVRELGGFVKRKVCEPLSQVSLRAPVEVGIGLFRVATGPLALPMDALIGDLEPTVAKLNVDFFGVRPVMLRGTSPRVPEGSFLGPRYSGRQVHPFAVFTSDLTTALPRLHEVDAALDEPGLVNLLKLRSSLVPGEPSTLSWDGADDLLAAQSDAGTLADTELHERAMHCCAYRS</sequence>
<evidence type="ECO:0000313" key="2">
    <source>
        <dbReference type="Proteomes" id="UP000620224"/>
    </source>
</evidence>
<organism evidence="1 2">
    <name type="scientific">Streptomyces lucensis JCM 4490</name>
    <dbReference type="NCBI Taxonomy" id="1306176"/>
    <lineage>
        <taxon>Bacteria</taxon>
        <taxon>Bacillati</taxon>
        <taxon>Actinomycetota</taxon>
        <taxon>Actinomycetes</taxon>
        <taxon>Kitasatosporales</taxon>
        <taxon>Streptomycetaceae</taxon>
        <taxon>Streptomyces</taxon>
    </lineage>
</organism>